<dbReference type="SUPFAM" id="SSF51182">
    <property type="entry name" value="RmlC-like cupins"/>
    <property type="match status" value="1"/>
</dbReference>
<dbReference type="RefSeq" id="WP_195710617.1">
    <property type="nucleotide sequence ID" value="NZ_CP062916.1"/>
</dbReference>
<dbReference type="GO" id="GO:0003700">
    <property type="term" value="F:DNA-binding transcription factor activity"/>
    <property type="evidence" value="ECO:0007669"/>
    <property type="project" value="InterPro"/>
</dbReference>
<evidence type="ECO:0000313" key="5">
    <source>
        <dbReference type="EMBL" id="QPF10018.1"/>
    </source>
</evidence>
<dbReference type="PROSITE" id="PS00041">
    <property type="entry name" value="HTH_ARAC_FAMILY_1"/>
    <property type="match status" value="1"/>
</dbReference>
<feature type="domain" description="HTH araC/xylS-type" evidence="4">
    <location>
        <begin position="199"/>
        <end position="297"/>
    </location>
</feature>
<keyword evidence="2" id="KW-0238">DNA-binding</keyword>
<protein>
    <submittedName>
        <fullName evidence="5">AraC family transcriptional regulator</fullName>
    </submittedName>
</protein>
<evidence type="ECO:0000256" key="2">
    <source>
        <dbReference type="ARBA" id="ARBA00023125"/>
    </source>
</evidence>
<dbReference type="PANTHER" id="PTHR43436">
    <property type="entry name" value="ARAC-FAMILY TRANSCRIPTIONAL REGULATOR"/>
    <property type="match status" value="1"/>
</dbReference>
<sequence>MLIDPLADIVTLLQPAARFSKLVECAGSWRIERAATGEPFYCAILEGSCRITFDGNQRFTLQAGDFVLAPAMRDLVNDSLDAPDDMPATLPVQVAEGHFHAGRQDGPADLRMLIGHCSFGTPDAALLVSLLPDIVLVRDRPRLATLIQLIGEETRERRAARGLVLERLLEVLLIEALRSATETSSAPGLSRGLADERLAVALRAIHARPEHPWSVAELASVAAMSRSAFFARFNRIVGQPPMAYLLAWRMALAKQLLRDRESGVEQVAVRVGYGSASSFSAAFTRYVGMPPARYAREQTTG</sequence>
<dbReference type="Pfam" id="PF12833">
    <property type="entry name" value="HTH_18"/>
    <property type="match status" value="1"/>
</dbReference>
<name>A0AAP9XSU5_RAOTE</name>
<dbReference type="GO" id="GO:0043565">
    <property type="term" value="F:sequence-specific DNA binding"/>
    <property type="evidence" value="ECO:0007669"/>
    <property type="project" value="InterPro"/>
</dbReference>
<dbReference type="InterPro" id="IPR009057">
    <property type="entry name" value="Homeodomain-like_sf"/>
</dbReference>
<dbReference type="Pfam" id="PF12852">
    <property type="entry name" value="Cupin_6"/>
    <property type="match status" value="1"/>
</dbReference>
<reference evidence="5 6" key="1">
    <citation type="submission" date="2020-10" db="EMBL/GenBank/DDBJ databases">
        <title>Resistance determinants and their genetic context in bacteria from a longitudinal study of pigs reared under conventional and antibiotic-free husbandry practices.</title>
        <authorList>
            <person name="Poulin-Laprade D."/>
            <person name="Brouard J.-S."/>
            <person name="Gagnon N."/>
            <person name="Turcotte A."/>
            <person name="Langlois A."/>
            <person name="Matte J.J."/>
            <person name="Carrillo C.D."/>
            <person name="Zaheer R."/>
            <person name="McAllister T."/>
            <person name="Topp E."/>
            <person name="Talbot G."/>
        </authorList>
    </citation>
    <scope>NUCLEOTIDE SEQUENCE [LARGE SCALE GENOMIC DNA]</scope>
    <source>
        <strain evidence="5 6">Res13-Abat-PEB01-P1-04-A</strain>
    </source>
</reference>
<keyword evidence="1" id="KW-0805">Transcription regulation</keyword>
<organism evidence="5 6">
    <name type="scientific">Raoultella terrigena</name>
    <name type="common">Klebsiella terrigena</name>
    <dbReference type="NCBI Taxonomy" id="577"/>
    <lineage>
        <taxon>Bacteria</taxon>
        <taxon>Pseudomonadati</taxon>
        <taxon>Pseudomonadota</taxon>
        <taxon>Gammaproteobacteria</taxon>
        <taxon>Enterobacterales</taxon>
        <taxon>Enterobacteriaceae</taxon>
        <taxon>Klebsiella/Raoultella group</taxon>
        <taxon>Raoultella</taxon>
    </lineage>
</organism>
<dbReference type="SMART" id="SM00342">
    <property type="entry name" value="HTH_ARAC"/>
    <property type="match status" value="1"/>
</dbReference>
<dbReference type="InterPro" id="IPR011051">
    <property type="entry name" value="RmlC_Cupin_sf"/>
</dbReference>
<dbReference type="Proteomes" id="UP000594500">
    <property type="component" value="Chromosome"/>
</dbReference>
<dbReference type="PRINTS" id="PR00032">
    <property type="entry name" value="HTHARAC"/>
</dbReference>
<dbReference type="SUPFAM" id="SSF46689">
    <property type="entry name" value="Homeodomain-like"/>
    <property type="match status" value="2"/>
</dbReference>
<dbReference type="Gene3D" id="1.10.10.60">
    <property type="entry name" value="Homeodomain-like"/>
    <property type="match status" value="2"/>
</dbReference>
<evidence type="ECO:0000256" key="3">
    <source>
        <dbReference type="ARBA" id="ARBA00023163"/>
    </source>
</evidence>
<evidence type="ECO:0000256" key="1">
    <source>
        <dbReference type="ARBA" id="ARBA00023015"/>
    </source>
</evidence>
<dbReference type="InterPro" id="IPR018062">
    <property type="entry name" value="HTH_AraC-typ_CS"/>
</dbReference>
<accession>A0AAP9XSU5</accession>
<dbReference type="InterPro" id="IPR020449">
    <property type="entry name" value="Tscrpt_reg_AraC-type_HTH"/>
</dbReference>
<dbReference type="InterPro" id="IPR018060">
    <property type="entry name" value="HTH_AraC"/>
</dbReference>
<dbReference type="PROSITE" id="PS01124">
    <property type="entry name" value="HTH_ARAC_FAMILY_2"/>
    <property type="match status" value="1"/>
</dbReference>
<evidence type="ECO:0000313" key="6">
    <source>
        <dbReference type="Proteomes" id="UP000594500"/>
    </source>
</evidence>
<dbReference type="PANTHER" id="PTHR43436:SF2">
    <property type="entry name" value="ARAC_XYLS FAMILY TRANSCRIPTIONAL REGULATOR"/>
    <property type="match status" value="1"/>
</dbReference>
<dbReference type="InterPro" id="IPR032783">
    <property type="entry name" value="AraC_lig"/>
</dbReference>
<proteinExistence type="predicted"/>
<evidence type="ECO:0000259" key="4">
    <source>
        <dbReference type="PROSITE" id="PS01124"/>
    </source>
</evidence>
<gene>
    <name evidence="5" type="ORF">IMO34_06285</name>
</gene>
<keyword evidence="3" id="KW-0804">Transcription</keyword>
<dbReference type="EMBL" id="CP062916">
    <property type="protein sequence ID" value="QPF10018.1"/>
    <property type="molecule type" value="Genomic_DNA"/>
</dbReference>
<dbReference type="AlphaFoldDB" id="A0AAP9XSU5"/>